<reference evidence="1" key="1">
    <citation type="journal article" date="2014" name="Int. J. Syst. Evol. Microbiol.">
        <title>Complete genome sequence of Corynebacterium casei LMG S-19264T (=DSM 44701T), isolated from a smear-ripened cheese.</title>
        <authorList>
            <consortium name="US DOE Joint Genome Institute (JGI-PGF)"/>
            <person name="Walter F."/>
            <person name="Albersmeier A."/>
            <person name="Kalinowski J."/>
            <person name="Ruckert C."/>
        </authorList>
    </citation>
    <scope>NUCLEOTIDE SEQUENCE</scope>
    <source>
        <strain evidence="1">JCM 13306</strain>
    </source>
</reference>
<accession>A0A919F7Y5</accession>
<reference evidence="1" key="2">
    <citation type="submission" date="2020-09" db="EMBL/GenBank/DDBJ databases">
        <authorList>
            <person name="Sun Q."/>
            <person name="Ohkuma M."/>
        </authorList>
    </citation>
    <scope>NUCLEOTIDE SEQUENCE</scope>
    <source>
        <strain evidence="1">JCM 13306</strain>
    </source>
</reference>
<gene>
    <name evidence="1" type="ORF">GCM10009090_16640</name>
</gene>
<evidence type="ECO:0000313" key="2">
    <source>
        <dbReference type="Proteomes" id="UP000623958"/>
    </source>
</evidence>
<name>A0A919F7Y5_9XANT</name>
<evidence type="ECO:0000313" key="1">
    <source>
        <dbReference type="EMBL" id="GHH52519.1"/>
    </source>
</evidence>
<sequence length="118" mass="13815">MPSLPDYAIPLFQGLRRSFDPSVERTDMERGVPKQRVINSGVMMRQAMTLYFESIQTAEAFETWYFEELERIGWFTMRHPYTGAEITARFPGGDIGELVPDEKEPGDYRRDLVIEYLR</sequence>
<keyword evidence="2" id="KW-1185">Reference proteome</keyword>
<protein>
    <submittedName>
        <fullName evidence="1">Uncharacterized protein</fullName>
    </submittedName>
</protein>
<dbReference type="Proteomes" id="UP000623958">
    <property type="component" value="Unassembled WGS sequence"/>
</dbReference>
<dbReference type="EMBL" id="BNBA01000010">
    <property type="protein sequence ID" value="GHH52519.1"/>
    <property type="molecule type" value="Genomic_DNA"/>
</dbReference>
<comment type="caution">
    <text evidence="1">The sequence shown here is derived from an EMBL/GenBank/DDBJ whole genome shotgun (WGS) entry which is preliminary data.</text>
</comment>
<organism evidence="1 2">
    <name type="scientific">Xanthomonas boreopolis</name>
    <dbReference type="NCBI Taxonomy" id="86183"/>
    <lineage>
        <taxon>Bacteria</taxon>
        <taxon>Pseudomonadati</taxon>
        <taxon>Pseudomonadota</taxon>
        <taxon>Gammaproteobacteria</taxon>
        <taxon>Lysobacterales</taxon>
        <taxon>Lysobacteraceae</taxon>
        <taxon>Xanthomonas</taxon>
    </lineage>
</organism>
<proteinExistence type="predicted"/>
<dbReference type="AlphaFoldDB" id="A0A919F7Y5"/>